<gene>
    <name evidence="2" type="ORF">GEV33_005095</name>
</gene>
<evidence type="ECO:0000256" key="1">
    <source>
        <dbReference type="SAM" id="MobiDB-lite"/>
    </source>
</evidence>
<evidence type="ECO:0000313" key="3">
    <source>
        <dbReference type="Proteomes" id="UP000719412"/>
    </source>
</evidence>
<dbReference type="Proteomes" id="UP000719412">
    <property type="component" value="Unassembled WGS sequence"/>
</dbReference>
<sequence length="120" mass="13299">MRCFQKTSARSLGAVQSRPQRATIECPALVQDALPASTITRNQLNRHHRSGTPNSRPVNSQPGKPFAAAAKMEVVQNRIAGFRSERRRSVSGRQMRGSGGLSLHFHRWGVTRAPTDSRPR</sequence>
<accession>A0A8J6HM58</accession>
<feature type="region of interest" description="Disordered" evidence="1">
    <location>
        <begin position="37"/>
        <end position="64"/>
    </location>
</feature>
<name>A0A8J6HM58_TENMO</name>
<comment type="caution">
    <text evidence="2">The sequence shown here is derived from an EMBL/GenBank/DDBJ whole genome shotgun (WGS) entry which is preliminary data.</text>
</comment>
<reference evidence="2" key="1">
    <citation type="journal article" date="2020" name="J Insects Food Feed">
        <title>The yellow mealworm (Tenebrio molitor) genome: a resource for the emerging insects as food and feed industry.</title>
        <authorList>
            <person name="Eriksson T."/>
            <person name="Andere A."/>
            <person name="Kelstrup H."/>
            <person name="Emery V."/>
            <person name="Picard C."/>
        </authorList>
    </citation>
    <scope>NUCLEOTIDE SEQUENCE</scope>
    <source>
        <strain evidence="2">Stoneville</strain>
        <tissue evidence="2">Whole head</tissue>
    </source>
</reference>
<dbReference type="AlphaFoldDB" id="A0A8J6HM58"/>
<proteinExistence type="predicted"/>
<keyword evidence="3" id="KW-1185">Reference proteome</keyword>
<dbReference type="EMBL" id="JABDTM020018990">
    <property type="protein sequence ID" value="KAH0817696.1"/>
    <property type="molecule type" value="Genomic_DNA"/>
</dbReference>
<evidence type="ECO:0000313" key="2">
    <source>
        <dbReference type="EMBL" id="KAH0817696.1"/>
    </source>
</evidence>
<protein>
    <submittedName>
        <fullName evidence="2">Uncharacterized protein</fullName>
    </submittedName>
</protein>
<organism evidence="2 3">
    <name type="scientific">Tenebrio molitor</name>
    <name type="common">Yellow mealworm beetle</name>
    <dbReference type="NCBI Taxonomy" id="7067"/>
    <lineage>
        <taxon>Eukaryota</taxon>
        <taxon>Metazoa</taxon>
        <taxon>Ecdysozoa</taxon>
        <taxon>Arthropoda</taxon>
        <taxon>Hexapoda</taxon>
        <taxon>Insecta</taxon>
        <taxon>Pterygota</taxon>
        <taxon>Neoptera</taxon>
        <taxon>Endopterygota</taxon>
        <taxon>Coleoptera</taxon>
        <taxon>Polyphaga</taxon>
        <taxon>Cucujiformia</taxon>
        <taxon>Tenebrionidae</taxon>
        <taxon>Tenebrio</taxon>
    </lineage>
</organism>
<feature type="compositionally biased region" description="Polar residues" evidence="1">
    <location>
        <begin position="51"/>
        <end position="62"/>
    </location>
</feature>
<reference evidence="2" key="2">
    <citation type="submission" date="2021-08" db="EMBL/GenBank/DDBJ databases">
        <authorList>
            <person name="Eriksson T."/>
        </authorList>
    </citation>
    <scope>NUCLEOTIDE SEQUENCE</scope>
    <source>
        <strain evidence="2">Stoneville</strain>
        <tissue evidence="2">Whole head</tissue>
    </source>
</reference>